<feature type="region of interest" description="Disordered" evidence="3">
    <location>
        <begin position="405"/>
        <end position="503"/>
    </location>
</feature>
<dbReference type="PANTHER" id="PTHR10015:SF206">
    <property type="entry name" value="HSF-TYPE DNA-BINDING DOMAIN-CONTAINING PROTEIN"/>
    <property type="match status" value="1"/>
</dbReference>
<feature type="compositionally biased region" description="Polar residues" evidence="3">
    <location>
        <begin position="307"/>
        <end position="318"/>
    </location>
</feature>
<feature type="compositionally biased region" description="Basic and acidic residues" evidence="3">
    <location>
        <begin position="469"/>
        <end position="503"/>
    </location>
</feature>
<comment type="similarity">
    <text evidence="2">Belongs to the HSF family.</text>
</comment>
<dbReference type="OrthoDB" id="60033at2759"/>
<organism evidence="5 6">
    <name type="scientific">Nitzschia inconspicua</name>
    <dbReference type="NCBI Taxonomy" id="303405"/>
    <lineage>
        <taxon>Eukaryota</taxon>
        <taxon>Sar</taxon>
        <taxon>Stramenopiles</taxon>
        <taxon>Ochrophyta</taxon>
        <taxon>Bacillariophyta</taxon>
        <taxon>Bacillariophyceae</taxon>
        <taxon>Bacillariophycidae</taxon>
        <taxon>Bacillariales</taxon>
        <taxon>Bacillariaceae</taxon>
        <taxon>Nitzschia</taxon>
    </lineage>
</organism>
<dbReference type="GO" id="GO:0043565">
    <property type="term" value="F:sequence-specific DNA binding"/>
    <property type="evidence" value="ECO:0007669"/>
    <property type="project" value="InterPro"/>
</dbReference>
<gene>
    <name evidence="5" type="ORF">IV203_002082</name>
</gene>
<evidence type="ECO:0000313" key="5">
    <source>
        <dbReference type="EMBL" id="KAG7357394.1"/>
    </source>
</evidence>
<evidence type="ECO:0000256" key="2">
    <source>
        <dbReference type="RuleBase" id="RU004020"/>
    </source>
</evidence>
<feature type="region of interest" description="Disordered" evidence="3">
    <location>
        <begin position="307"/>
        <end position="342"/>
    </location>
</feature>
<keyword evidence="1 5" id="KW-0238">DNA-binding</keyword>
<feature type="compositionally biased region" description="Basic and acidic residues" evidence="3">
    <location>
        <begin position="1"/>
        <end position="12"/>
    </location>
</feature>
<evidence type="ECO:0000313" key="6">
    <source>
        <dbReference type="Proteomes" id="UP000693970"/>
    </source>
</evidence>
<comment type="caution">
    <text evidence="5">The sequence shown here is derived from an EMBL/GenBank/DDBJ whole genome shotgun (WGS) entry which is preliminary data.</text>
</comment>
<feature type="domain" description="HSF-type DNA-binding" evidence="4">
    <location>
        <begin position="104"/>
        <end position="201"/>
    </location>
</feature>
<evidence type="ECO:0000256" key="1">
    <source>
        <dbReference type="ARBA" id="ARBA00023125"/>
    </source>
</evidence>
<dbReference type="SMART" id="SM00415">
    <property type="entry name" value="HSF"/>
    <property type="match status" value="1"/>
</dbReference>
<dbReference type="PANTHER" id="PTHR10015">
    <property type="entry name" value="HEAT SHOCK TRANSCRIPTION FACTOR"/>
    <property type="match status" value="1"/>
</dbReference>
<reference evidence="5" key="2">
    <citation type="submission" date="2021-04" db="EMBL/GenBank/DDBJ databases">
        <authorList>
            <person name="Podell S."/>
        </authorList>
    </citation>
    <scope>NUCLEOTIDE SEQUENCE</scope>
    <source>
        <strain evidence="5">Hildebrandi</strain>
    </source>
</reference>
<feature type="region of interest" description="Disordered" evidence="3">
    <location>
        <begin position="1"/>
        <end position="81"/>
    </location>
</feature>
<dbReference type="GO" id="GO:0003700">
    <property type="term" value="F:DNA-binding transcription factor activity"/>
    <property type="evidence" value="ECO:0007669"/>
    <property type="project" value="InterPro"/>
</dbReference>
<feature type="compositionally biased region" description="Low complexity" evidence="3">
    <location>
        <begin position="239"/>
        <end position="250"/>
    </location>
</feature>
<sequence>MDHHHEGKDKKVARNSTSPESLERVPLENDTASAGTHPNIGGPSTGEDEKRMSRASIRKADNQGSLGKRSSEGSPERKGVPHVYRDFSNVMEAGTVVRKKTGGVATPFPEKLHHMLDIETKEHPSAVSWLPHGRAFIVRDPHEFTDYIMPKYFRQTKLTSFQRQLNLYGYRRLTQGPDAGAYYHELFLRGRPQLCLRMQRQKVKGTGHKQPADVQTEPNFYNMSPSKPQEAGDKPDNLSSPPNGHSFSSSIQSEAAAALAPRTIASAETSSSNNFAHLSPGMGGVHTAAQVLKGLASGMPFSLGQAATPSNSISNQNNPVPPIQSEASKSAPKTPPVSTIPKPLLDSFASQQSPSVSLLGRVTNIGGGTKSTPTQVTSAFFWPPRTTTTSTLIHPSPGLDAASISKIPPPMDSSSVSVTTGNEKKGTTSDAFFGTSNARSTDTAKEGPGTQPRLIPEASTAKATGKQASDMKGEFETTNFEKSKMPKIIGEDKVTKGIETEEV</sequence>
<evidence type="ECO:0000259" key="4">
    <source>
        <dbReference type="SMART" id="SM00415"/>
    </source>
</evidence>
<feature type="compositionally biased region" description="Polar residues" evidence="3">
    <location>
        <begin position="216"/>
        <end position="227"/>
    </location>
</feature>
<name>A0A9K3L7P6_9STRA</name>
<dbReference type="Proteomes" id="UP000693970">
    <property type="component" value="Unassembled WGS sequence"/>
</dbReference>
<protein>
    <submittedName>
        <fullName evidence="5">HSF-type DNA-binding protein</fullName>
    </submittedName>
</protein>
<reference evidence="5" key="1">
    <citation type="journal article" date="2021" name="Sci. Rep.">
        <title>Diploid genomic architecture of Nitzschia inconspicua, an elite biomass production diatom.</title>
        <authorList>
            <person name="Oliver A."/>
            <person name="Podell S."/>
            <person name="Pinowska A."/>
            <person name="Traller J.C."/>
            <person name="Smith S.R."/>
            <person name="McClure R."/>
            <person name="Beliaev A."/>
            <person name="Bohutskyi P."/>
            <person name="Hill E.A."/>
            <person name="Rabines A."/>
            <person name="Zheng H."/>
            <person name="Allen L.Z."/>
            <person name="Kuo A."/>
            <person name="Grigoriev I.V."/>
            <person name="Allen A.E."/>
            <person name="Hazlebeck D."/>
            <person name="Allen E.E."/>
        </authorList>
    </citation>
    <scope>NUCLEOTIDE SEQUENCE</scope>
    <source>
        <strain evidence="5">Hildebrandi</strain>
    </source>
</reference>
<feature type="region of interest" description="Disordered" evidence="3">
    <location>
        <begin position="201"/>
        <end position="253"/>
    </location>
</feature>
<dbReference type="FunFam" id="1.10.10.10:FF:000479">
    <property type="entry name" value="Predicted protein"/>
    <property type="match status" value="1"/>
</dbReference>
<dbReference type="InterPro" id="IPR000232">
    <property type="entry name" value="HSF_DNA-bd"/>
</dbReference>
<feature type="compositionally biased region" description="Polar residues" evidence="3">
    <location>
        <begin position="428"/>
        <end position="441"/>
    </location>
</feature>
<dbReference type="Pfam" id="PF00447">
    <property type="entry name" value="HSF_DNA-bind"/>
    <property type="match status" value="1"/>
</dbReference>
<keyword evidence="6" id="KW-1185">Reference proteome</keyword>
<evidence type="ECO:0000256" key="3">
    <source>
        <dbReference type="SAM" id="MobiDB-lite"/>
    </source>
</evidence>
<dbReference type="AlphaFoldDB" id="A0A9K3L7P6"/>
<feature type="compositionally biased region" description="Polar residues" evidence="3">
    <location>
        <begin position="412"/>
        <end position="421"/>
    </location>
</feature>
<accession>A0A9K3L7P6</accession>
<proteinExistence type="inferred from homology"/>
<feature type="compositionally biased region" description="Basic and acidic residues" evidence="3">
    <location>
        <begin position="69"/>
        <end position="81"/>
    </location>
</feature>
<dbReference type="EMBL" id="JAGRRH010000015">
    <property type="protein sequence ID" value="KAG7357394.1"/>
    <property type="molecule type" value="Genomic_DNA"/>
</dbReference>